<proteinExistence type="predicted"/>
<organism evidence="1 2">
    <name type="scientific">Lentinula aciculospora</name>
    <dbReference type="NCBI Taxonomy" id="153920"/>
    <lineage>
        <taxon>Eukaryota</taxon>
        <taxon>Fungi</taxon>
        <taxon>Dikarya</taxon>
        <taxon>Basidiomycota</taxon>
        <taxon>Agaricomycotina</taxon>
        <taxon>Agaricomycetes</taxon>
        <taxon>Agaricomycetidae</taxon>
        <taxon>Agaricales</taxon>
        <taxon>Marasmiineae</taxon>
        <taxon>Omphalotaceae</taxon>
        <taxon>Lentinula</taxon>
    </lineage>
</organism>
<dbReference type="EMBL" id="JAOTPV010000051">
    <property type="protein sequence ID" value="KAJ4466746.1"/>
    <property type="molecule type" value="Genomic_DNA"/>
</dbReference>
<evidence type="ECO:0000313" key="2">
    <source>
        <dbReference type="Proteomes" id="UP001150266"/>
    </source>
</evidence>
<evidence type="ECO:0000313" key="1">
    <source>
        <dbReference type="EMBL" id="KAJ4466746.1"/>
    </source>
</evidence>
<accession>A0A9W8ZTS4</accession>
<dbReference type="OrthoDB" id="2926512at2759"/>
<dbReference type="AlphaFoldDB" id="A0A9W8ZTS4"/>
<reference evidence="1" key="1">
    <citation type="submission" date="2022-08" db="EMBL/GenBank/DDBJ databases">
        <title>A Global Phylogenomic Analysis of the Shiitake Genus Lentinula.</title>
        <authorList>
            <consortium name="DOE Joint Genome Institute"/>
            <person name="Sierra-Patev S."/>
            <person name="Min B."/>
            <person name="Naranjo-Ortiz M."/>
            <person name="Looney B."/>
            <person name="Konkel Z."/>
            <person name="Slot J.C."/>
            <person name="Sakamoto Y."/>
            <person name="Steenwyk J.L."/>
            <person name="Rokas A."/>
            <person name="Carro J."/>
            <person name="Camarero S."/>
            <person name="Ferreira P."/>
            <person name="Molpeceres G."/>
            <person name="Ruiz-Duenas F.J."/>
            <person name="Serrano A."/>
            <person name="Henrissat B."/>
            <person name="Drula E."/>
            <person name="Hughes K.W."/>
            <person name="Mata J.L."/>
            <person name="Ishikawa N.K."/>
            <person name="Vargas-Isla R."/>
            <person name="Ushijima S."/>
            <person name="Smith C.A."/>
            <person name="Ahrendt S."/>
            <person name="Andreopoulos W."/>
            <person name="He G."/>
            <person name="Labutti K."/>
            <person name="Lipzen A."/>
            <person name="Ng V."/>
            <person name="Riley R."/>
            <person name="Sandor L."/>
            <person name="Barry K."/>
            <person name="Martinez A.T."/>
            <person name="Xiao Y."/>
            <person name="Gibbons J.G."/>
            <person name="Terashima K."/>
            <person name="Grigoriev I.V."/>
            <person name="Hibbett D.S."/>
        </authorList>
    </citation>
    <scope>NUCLEOTIDE SEQUENCE</scope>
    <source>
        <strain evidence="1">JLM2183</strain>
    </source>
</reference>
<comment type="caution">
    <text evidence="1">The sequence shown here is derived from an EMBL/GenBank/DDBJ whole genome shotgun (WGS) entry which is preliminary data.</text>
</comment>
<name>A0A9W8ZTS4_9AGAR</name>
<sequence length="201" mass="22875">MSTYIQLYYFSASDTFINNRAPFTRGLFRAMVATTGNSNAYWGLQELDEEVRVGYLITVWHSQEDYLEYKNSNVFNLTMRLLEKAAVGKIIHHLFRGVKELTMPTFQAKLTEFVLASAKNGVSNNTLKKTVGKVWAVLDAHGHPSSIGECVNGDDVYVIVIGWPAYETMENEAFMTPINELSSLADLRFWHVPFDKYTSRL</sequence>
<gene>
    <name evidence="1" type="ORF">J3R30DRAFT_3583285</name>
</gene>
<protein>
    <submittedName>
        <fullName evidence="1">Uncharacterized protein</fullName>
    </submittedName>
</protein>
<dbReference type="Proteomes" id="UP001150266">
    <property type="component" value="Unassembled WGS sequence"/>
</dbReference>
<keyword evidence="2" id="KW-1185">Reference proteome</keyword>